<dbReference type="FunFam" id="3.30.70.270:FF:000001">
    <property type="entry name" value="Diguanylate cyclase domain protein"/>
    <property type="match status" value="1"/>
</dbReference>
<feature type="domain" description="GGDEF" evidence="4">
    <location>
        <begin position="447"/>
        <end position="580"/>
    </location>
</feature>
<dbReference type="Pfam" id="PF00990">
    <property type="entry name" value="GGDEF"/>
    <property type="match status" value="1"/>
</dbReference>
<evidence type="ECO:0000256" key="3">
    <source>
        <dbReference type="SAM" id="MobiDB-lite"/>
    </source>
</evidence>
<evidence type="ECO:0000313" key="5">
    <source>
        <dbReference type="EMBL" id="MBO1248944.1"/>
    </source>
</evidence>
<dbReference type="InterPro" id="IPR029787">
    <property type="entry name" value="Nucleotide_cyclase"/>
</dbReference>
<feature type="compositionally biased region" description="Polar residues" evidence="3">
    <location>
        <begin position="180"/>
        <end position="190"/>
    </location>
</feature>
<evidence type="ECO:0000313" key="6">
    <source>
        <dbReference type="Proteomes" id="UP000664731"/>
    </source>
</evidence>
<proteinExistence type="predicted"/>
<organism evidence="5 6">
    <name type="scientific">Comamonas denitrificans</name>
    <dbReference type="NCBI Taxonomy" id="117506"/>
    <lineage>
        <taxon>Bacteria</taxon>
        <taxon>Pseudomonadati</taxon>
        <taxon>Pseudomonadota</taxon>
        <taxon>Betaproteobacteria</taxon>
        <taxon>Burkholderiales</taxon>
        <taxon>Comamonadaceae</taxon>
        <taxon>Comamonas</taxon>
    </lineage>
</organism>
<dbReference type="InterPro" id="IPR050469">
    <property type="entry name" value="Diguanylate_Cyclase"/>
</dbReference>
<dbReference type="EC" id="2.7.7.65" evidence="1"/>
<sequence>MQAQTQLRVTQVSHALANQVGLLFSNIDDAALRFGSVYAKDPDYALTHLPSFFALTSANQAISQVALANPQGIVTYSSLAPHGQPEATISIADREHFRVHAQGQVDGLYIGVPVKGRVSGQWTIQLSRALQRNGHFLGVVVVSIPSDYLAGMFQDVFNQPHDVVELRRTDGRFLARTLDTEQALSQSTPSPIGIETGPETTDHSRPATGASVQTSPLDHIQRFYAWATVPQFEVQVIAGVDQRAVLAPLEASIQKNLVLSALGTGLGLLAALLLLRFSQQRHRMFNHLHLVQAQLMALIARFPGGVVLENPLEHTSVTINPPLAQLLHLPKTLKIQHDDLKNRIPAELREVLLPQAPDAEIPQGQEVALADGRVLEVVQFLLQSPHVAAGQALGRLSLVQDVTARHQHQSMLEQLALTDALTGLPNRRAFMQALEHECTLITTQKAPDAALVLLDIDHFKKVNDTYGHSVGDEVISHLGHLLRQGLRTSDIPGRIGGEEFAVLLPKINLGQAQALAERLRQSLENNPVPTSAGPLVVHASFGVYPITRKTADAAQCLHRADMALYDAKNNGRNQVRTWHPGLQPR</sequence>
<dbReference type="Gene3D" id="3.30.70.270">
    <property type="match status" value="1"/>
</dbReference>
<dbReference type="AlphaFoldDB" id="A0A939KD39"/>
<evidence type="ECO:0000259" key="4">
    <source>
        <dbReference type="PROSITE" id="PS50887"/>
    </source>
</evidence>
<dbReference type="PANTHER" id="PTHR45138:SF9">
    <property type="entry name" value="DIGUANYLATE CYCLASE DGCM-RELATED"/>
    <property type="match status" value="1"/>
</dbReference>
<comment type="caution">
    <text evidence="5">The sequence shown here is derived from an EMBL/GenBank/DDBJ whole genome shotgun (WGS) entry which is preliminary data.</text>
</comment>
<evidence type="ECO:0000256" key="2">
    <source>
        <dbReference type="ARBA" id="ARBA00034247"/>
    </source>
</evidence>
<dbReference type="CDD" id="cd12915">
    <property type="entry name" value="PDC2_DGC_like"/>
    <property type="match status" value="1"/>
</dbReference>
<dbReference type="SMART" id="SM00267">
    <property type="entry name" value="GGDEF"/>
    <property type="match status" value="1"/>
</dbReference>
<reference evidence="5" key="1">
    <citation type="submission" date="2021-03" db="EMBL/GenBank/DDBJ databases">
        <title>Comamonas denitrificans.</title>
        <authorList>
            <person name="Finster K."/>
        </authorList>
    </citation>
    <scope>NUCLEOTIDE SEQUENCE</scope>
    <source>
        <strain evidence="5">MM2021_4</strain>
    </source>
</reference>
<name>A0A939KD39_9BURK</name>
<gene>
    <name evidence="5" type="ORF">J1777_03700</name>
</gene>
<dbReference type="CDD" id="cd12914">
    <property type="entry name" value="PDC1_DGC_like"/>
    <property type="match status" value="1"/>
</dbReference>
<dbReference type="NCBIfam" id="TIGR00254">
    <property type="entry name" value="GGDEF"/>
    <property type="match status" value="1"/>
</dbReference>
<accession>A0A939KD39</accession>
<dbReference type="SUPFAM" id="SSF55073">
    <property type="entry name" value="Nucleotide cyclase"/>
    <property type="match status" value="1"/>
</dbReference>
<dbReference type="Gene3D" id="3.30.450.20">
    <property type="entry name" value="PAS domain"/>
    <property type="match status" value="2"/>
</dbReference>
<comment type="catalytic activity">
    <reaction evidence="2">
        <text>2 GTP = 3',3'-c-di-GMP + 2 diphosphate</text>
        <dbReference type="Rhea" id="RHEA:24898"/>
        <dbReference type="ChEBI" id="CHEBI:33019"/>
        <dbReference type="ChEBI" id="CHEBI:37565"/>
        <dbReference type="ChEBI" id="CHEBI:58805"/>
        <dbReference type="EC" id="2.7.7.65"/>
    </reaction>
</comment>
<dbReference type="CDD" id="cd01949">
    <property type="entry name" value="GGDEF"/>
    <property type="match status" value="1"/>
</dbReference>
<protein>
    <recommendedName>
        <fullName evidence="1">diguanylate cyclase</fullName>
        <ecNumber evidence="1">2.7.7.65</ecNumber>
    </recommendedName>
</protein>
<dbReference type="PROSITE" id="PS50887">
    <property type="entry name" value="GGDEF"/>
    <property type="match status" value="1"/>
</dbReference>
<dbReference type="InterPro" id="IPR043128">
    <property type="entry name" value="Rev_trsase/Diguanyl_cyclase"/>
</dbReference>
<keyword evidence="6" id="KW-1185">Reference proteome</keyword>
<dbReference type="InterPro" id="IPR000160">
    <property type="entry name" value="GGDEF_dom"/>
</dbReference>
<dbReference type="RefSeq" id="WP_207574488.1">
    <property type="nucleotide sequence ID" value="NZ_JAFNME010000005.1"/>
</dbReference>
<dbReference type="PANTHER" id="PTHR45138">
    <property type="entry name" value="REGULATORY COMPONENTS OF SENSORY TRANSDUCTION SYSTEM"/>
    <property type="match status" value="1"/>
</dbReference>
<dbReference type="GO" id="GO:0052621">
    <property type="term" value="F:diguanylate cyclase activity"/>
    <property type="evidence" value="ECO:0007669"/>
    <property type="project" value="UniProtKB-EC"/>
</dbReference>
<dbReference type="Proteomes" id="UP000664731">
    <property type="component" value="Unassembled WGS sequence"/>
</dbReference>
<dbReference type="EMBL" id="JAFNME010000005">
    <property type="protein sequence ID" value="MBO1248944.1"/>
    <property type="molecule type" value="Genomic_DNA"/>
</dbReference>
<feature type="region of interest" description="Disordered" evidence="3">
    <location>
        <begin position="180"/>
        <end position="212"/>
    </location>
</feature>
<evidence type="ECO:0000256" key="1">
    <source>
        <dbReference type="ARBA" id="ARBA00012528"/>
    </source>
</evidence>